<evidence type="ECO:0000313" key="3">
    <source>
        <dbReference type="Proteomes" id="UP000242188"/>
    </source>
</evidence>
<feature type="region of interest" description="Disordered" evidence="1">
    <location>
        <begin position="74"/>
        <end position="104"/>
    </location>
</feature>
<feature type="compositionally biased region" description="Polar residues" evidence="1">
    <location>
        <begin position="75"/>
        <end position="95"/>
    </location>
</feature>
<sequence length="365" mass="42380">MMPAQKKMRPPKHLEKMLFINHKEDQSLQDRLARIHLRSRLREIELDRERIKVRDELRDSKRKQIPIDNVLARQDTMTSRPSMTSRKPTRLSVTSDPRFPQDEDGPNAYLLGEFKRMSEVIPTILLTLSAKDDKNKPKSGSRYRPEHAKTQSKINSIQDYEPDLHRITKLARTVKTLRHNMAINKKLEFTRPTVSLAKMFKEIYEKEHDLDQYTDGACVLLKRKMEKRRRGPLPQLDQPIRRRHSAYEFSTTEKLNDSSTGTGSDVRESVFPPHGRHSAVLPALKRTPSVANLPRMTRSMSSLSVLGVRPSESPDTKLFIGEDELVMRKRVAFELHRYERLREKVDRFLIPSKAITEVSDEAAVT</sequence>
<dbReference type="OrthoDB" id="6095062at2759"/>
<feature type="region of interest" description="Disordered" evidence="1">
    <location>
        <begin position="247"/>
        <end position="272"/>
    </location>
</feature>
<comment type="caution">
    <text evidence="2">The sequence shown here is derived from an EMBL/GenBank/DDBJ whole genome shotgun (WGS) entry which is preliminary data.</text>
</comment>
<evidence type="ECO:0000313" key="2">
    <source>
        <dbReference type="EMBL" id="OWF51988.1"/>
    </source>
</evidence>
<accession>A0A210QTC2</accession>
<keyword evidence="3" id="KW-1185">Reference proteome</keyword>
<name>A0A210QTC2_MIZYE</name>
<feature type="region of interest" description="Disordered" evidence="1">
    <location>
        <begin position="131"/>
        <end position="153"/>
    </location>
</feature>
<evidence type="ECO:0000256" key="1">
    <source>
        <dbReference type="SAM" id="MobiDB-lite"/>
    </source>
</evidence>
<organism evidence="2 3">
    <name type="scientific">Mizuhopecten yessoensis</name>
    <name type="common">Japanese scallop</name>
    <name type="synonym">Patinopecten yessoensis</name>
    <dbReference type="NCBI Taxonomy" id="6573"/>
    <lineage>
        <taxon>Eukaryota</taxon>
        <taxon>Metazoa</taxon>
        <taxon>Spiralia</taxon>
        <taxon>Lophotrochozoa</taxon>
        <taxon>Mollusca</taxon>
        <taxon>Bivalvia</taxon>
        <taxon>Autobranchia</taxon>
        <taxon>Pteriomorphia</taxon>
        <taxon>Pectinida</taxon>
        <taxon>Pectinoidea</taxon>
        <taxon>Pectinidae</taxon>
        <taxon>Mizuhopecten</taxon>
    </lineage>
</organism>
<gene>
    <name evidence="2" type="ORF">KP79_PYT06670</name>
</gene>
<feature type="compositionally biased region" description="Polar residues" evidence="1">
    <location>
        <begin position="248"/>
        <end position="263"/>
    </location>
</feature>
<reference evidence="2 3" key="1">
    <citation type="journal article" date="2017" name="Nat. Ecol. Evol.">
        <title>Scallop genome provides insights into evolution of bilaterian karyotype and development.</title>
        <authorList>
            <person name="Wang S."/>
            <person name="Zhang J."/>
            <person name="Jiao W."/>
            <person name="Li J."/>
            <person name="Xun X."/>
            <person name="Sun Y."/>
            <person name="Guo X."/>
            <person name="Huan P."/>
            <person name="Dong B."/>
            <person name="Zhang L."/>
            <person name="Hu X."/>
            <person name="Sun X."/>
            <person name="Wang J."/>
            <person name="Zhao C."/>
            <person name="Wang Y."/>
            <person name="Wang D."/>
            <person name="Huang X."/>
            <person name="Wang R."/>
            <person name="Lv J."/>
            <person name="Li Y."/>
            <person name="Zhang Z."/>
            <person name="Liu B."/>
            <person name="Lu W."/>
            <person name="Hui Y."/>
            <person name="Liang J."/>
            <person name="Zhou Z."/>
            <person name="Hou R."/>
            <person name="Li X."/>
            <person name="Liu Y."/>
            <person name="Li H."/>
            <person name="Ning X."/>
            <person name="Lin Y."/>
            <person name="Zhao L."/>
            <person name="Xing Q."/>
            <person name="Dou J."/>
            <person name="Li Y."/>
            <person name="Mao J."/>
            <person name="Guo H."/>
            <person name="Dou H."/>
            <person name="Li T."/>
            <person name="Mu C."/>
            <person name="Jiang W."/>
            <person name="Fu Q."/>
            <person name="Fu X."/>
            <person name="Miao Y."/>
            <person name="Liu J."/>
            <person name="Yu Q."/>
            <person name="Li R."/>
            <person name="Liao H."/>
            <person name="Li X."/>
            <person name="Kong Y."/>
            <person name="Jiang Z."/>
            <person name="Chourrout D."/>
            <person name="Li R."/>
            <person name="Bao Z."/>
        </authorList>
    </citation>
    <scope>NUCLEOTIDE SEQUENCE [LARGE SCALE GENOMIC DNA]</scope>
    <source>
        <strain evidence="2 3">PY_sf001</strain>
    </source>
</reference>
<proteinExistence type="predicted"/>
<protein>
    <submittedName>
        <fullName evidence="2">Uncharacterized protein</fullName>
    </submittedName>
</protein>
<dbReference type="EMBL" id="NEDP02002011">
    <property type="protein sequence ID" value="OWF51988.1"/>
    <property type="molecule type" value="Genomic_DNA"/>
</dbReference>
<dbReference type="AlphaFoldDB" id="A0A210QTC2"/>
<dbReference type="Proteomes" id="UP000242188">
    <property type="component" value="Unassembled WGS sequence"/>
</dbReference>